<name>A0ABT2UA13_9BACL</name>
<reference evidence="7 8" key="1">
    <citation type="submission" date="2022-09" db="EMBL/GenBank/DDBJ databases">
        <authorList>
            <person name="Han X.L."/>
            <person name="Wang Q."/>
            <person name="Lu T."/>
        </authorList>
    </citation>
    <scope>NUCLEOTIDE SEQUENCE [LARGE SCALE GENOMIC DNA]</scope>
    <source>
        <strain evidence="7 8">WQ 127069</strain>
    </source>
</reference>
<dbReference type="Gene3D" id="2.40.420.20">
    <property type="match status" value="1"/>
</dbReference>
<dbReference type="SUPFAM" id="SSF111369">
    <property type="entry name" value="HlyD-like secretion proteins"/>
    <property type="match status" value="1"/>
</dbReference>
<dbReference type="Pfam" id="PF25973">
    <property type="entry name" value="BSH_CzcB"/>
    <property type="match status" value="1"/>
</dbReference>
<feature type="domain" description="CusB-like beta-barrel" evidence="4">
    <location>
        <begin position="261"/>
        <end position="333"/>
    </location>
</feature>
<feature type="coiled-coil region" evidence="2">
    <location>
        <begin position="106"/>
        <end position="189"/>
    </location>
</feature>
<dbReference type="NCBIfam" id="TIGR01730">
    <property type="entry name" value="RND_mfp"/>
    <property type="match status" value="1"/>
</dbReference>
<evidence type="ECO:0000259" key="4">
    <source>
        <dbReference type="Pfam" id="PF25954"/>
    </source>
</evidence>
<evidence type="ECO:0000256" key="1">
    <source>
        <dbReference type="ARBA" id="ARBA00009477"/>
    </source>
</evidence>
<feature type="signal peptide" evidence="3">
    <location>
        <begin position="1"/>
        <end position="25"/>
    </location>
</feature>
<comment type="caution">
    <text evidence="7">The sequence shown here is derived from an EMBL/GenBank/DDBJ whole genome shotgun (WGS) entry which is preliminary data.</text>
</comment>
<evidence type="ECO:0000259" key="6">
    <source>
        <dbReference type="Pfam" id="PF25989"/>
    </source>
</evidence>
<dbReference type="PANTHER" id="PTHR30469">
    <property type="entry name" value="MULTIDRUG RESISTANCE PROTEIN MDTA"/>
    <property type="match status" value="1"/>
</dbReference>
<sequence>MNNNPVQWKRWIQTGLILAISGAVAVGCSTTSASSSQAKSVKTTPAAKQKMEDKTELDADVVSSTQVNMLSKVSGDVKEILKKRGDTVNQGDVVLVLDSVDAARNKEKTDLTLQNLQAQINKTREDISTNRGVLTNTVQKLEILIADQEKSYNNTRNDYDAGLATKAQLEKIETQIKTNRLDLDTAQKQLANLDATDPLATLRIQQQSTELSLRDIDKTLSDFEVKAPISGVLTDLFPEQGITVQAGYVAGVIQQLNPIKVHADITESSMKYIQGKTTIPFVTQGSNASMTGTITYLADVMSPQSKTYVLELSVPNPDQKLKSGMRVKLQLGGGSTQDVVTIPTASIVKEGNDNYVFVAANDQAEKRKVTLGRVADTNREVTDGIKEGEQVIVSGTQDLKDKDKIELRK</sequence>
<dbReference type="Proteomes" id="UP001652445">
    <property type="component" value="Unassembled WGS sequence"/>
</dbReference>
<dbReference type="Gene3D" id="2.40.30.170">
    <property type="match status" value="1"/>
</dbReference>
<evidence type="ECO:0000256" key="3">
    <source>
        <dbReference type="SAM" id="SignalP"/>
    </source>
</evidence>
<comment type="similarity">
    <text evidence="1">Belongs to the membrane fusion protein (MFP) (TC 8.A.1) family.</text>
</comment>
<accession>A0ABT2UA13</accession>
<feature type="domain" description="CzcB-like barrel-sandwich hybrid" evidence="5">
    <location>
        <begin position="68"/>
        <end position="235"/>
    </location>
</feature>
<dbReference type="InterPro" id="IPR058637">
    <property type="entry name" value="YknX-like_C"/>
</dbReference>
<dbReference type="Pfam" id="PF25954">
    <property type="entry name" value="Beta-barrel_RND_2"/>
    <property type="match status" value="1"/>
</dbReference>
<dbReference type="EMBL" id="JAOQIO010000007">
    <property type="protein sequence ID" value="MCU6791475.1"/>
    <property type="molecule type" value="Genomic_DNA"/>
</dbReference>
<feature type="chain" id="PRO_5045525635" evidence="3">
    <location>
        <begin position="26"/>
        <end position="409"/>
    </location>
</feature>
<dbReference type="InterPro" id="IPR006143">
    <property type="entry name" value="RND_pump_MFP"/>
</dbReference>
<evidence type="ECO:0000313" key="7">
    <source>
        <dbReference type="EMBL" id="MCU6791475.1"/>
    </source>
</evidence>
<proteinExistence type="inferred from homology"/>
<dbReference type="Gene3D" id="2.40.50.100">
    <property type="match status" value="1"/>
</dbReference>
<dbReference type="InterPro" id="IPR058647">
    <property type="entry name" value="BSH_CzcB-like"/>
</dbReference>
<evidence type="ECO:0000313" key="8">
    <source>
        <dbReference type="Proteomes" id="UP001652445"/>
    </source>
</evidence>
<keyword evidence="2" id="KW-0175">Coiled coil</keyword>
<dbReference type="InterPro" id="IPR058792">
    <property type="entry name" value="Beta-barrel_RND_2"/>
</dbReference>
<keyword evidence="8" id="KW-1185">Reference proteome</keyword>
<dbReference type="RefSeq" id="WP_262683018.1">
    <property type="nucleotide sequence ID" value="NZ_JAOQIO010000007.1"/>
</dbReference>
<evidence type="ECO:0000256" key="2">
    <source>
        <dbReference type="SAM" id="Coils"/>
    </source>
</evidence>
<feature type="domain" description="YknX-like C-terminal permuted SH3-like" evidence="6">
    <location>
        <begin position="339"/>
        <end position="406"/>
    </location>
</feature>
<keyword evidence="3" id="KW-0732">Signal</keyword>
<dbReference type="PANTHER" id="PTHR30469:SF33">
    <property type="entry name" value="SLR1207 PROTEIN"/>
    <property type="match status" value="1"/>
</dbReference>
<dbReference type="Pfam" id="PF25989">
    <property type="entry name" value="YknX_C"/>
    <property type="match status" value="1"/>
</dbReference>
<protein>
    <submittedName>
        <fullName evidence="7">Efflux RND transporter periplasmic adaptor subunit</fullName>
    </submittedName>
</protein>
<organism evidence="7 8">
    <name type="scientific">Paenibacillus baimaensis</name>
    <dbReference type="NCBI Taxonomy" id="2982185"/>
    <lineage>
        <taxon>Bacteria</taxon>
        <taxon>Bacillati</taxon>
        <taxon>Bacillota</taxon>
        <taxon>Bacilli</taxon>
        <taxon>Bacillales</taxon>
        <taxon>Paenibacillaceae</taxon>
        <taxon>Paenibacillus</taxon>
    </lineage>
</organism>
<gene>
    <name evidence="7" type="ORF">OB236_04945</name>
</gene>
<evidence type="ECO:0000259" key="5">
    <source>
        <dbReference type="Pfam" id="PF25973"/>
    </source>
</evidence>